<proteinExistence type="predicted"/>
<accession>A0A058ZIV9</accession>
<reference evidence="3 4" key="1">
    <citation type="submission" date="2013-04" db="EMBL/GenBank/DDBJ databases">
        <title>Shimia sp. 22II-S11-Z10 Genome Sequencing.</title>
        <authorList>
            <person name="Lai Q."/>
            <person name="Li G."/>
            <person name="Shao Z."/>
        </authorList>
    </citation>
    <scope>NUCLEOTIDE SEQUENCE [LARGE SCALE GENOMIC DNA]</scope>
    <source>
        <strain evidence="4">22II-S11-Z10</strain>
    </source>
</reference>
<dbReference type="PANTHER" id="PTHR43566:SF2">
    <property type="entry name" value="DUF4143 DOMAIN-CONTAINING PROTEIN"/>
    <property type="match status" value="1"/>
</dbReference>
<dbReference type="RefSeq" id="WP_035252725.1">
    <property type="nucleotide sequence ID" value="NZ_AQQY01000011.1"/>
</dbReference>
<name>A0A058ZIV9_9RHOB</name>
<evidence type="ECO:0000313" key="4">
    <source>
        <dbReference type="Proteomes" id="UP000024836"/>
    </source>
</evidence>
<dbReference type="Proteomes" id="UP000024836">
    <property type="component" value="Unassembled WGS sequence"/>
</dbReference>
<dbReference type="InterPro" id="IPR041682">
    <property type="entry name" value="AAA_14"/>
</dbReference>
<evidence type="ECO:0000259" key="1">
    <source>
        <dbReference type="Pfam" id="PF13173"/>
    </source>
</evidence>
<dbReference type="Pfam" id="PF13635">
    <property type="entry name" value="DUF4143"/>
    <property type="match status" value="1"/>
</dbReference>
<dbReference type="InterPro" id="IPR027417">
    <property type="entry name" value="P-loop_NTPase"/>
</dbReference>
<dbReference type="Pfam" id="PF13173">
    <property type="entry name" value="AAA_14"/>
    <property type="match status" value="1"/>
</dbReference>
<evidence type="ECO:0000259" key="2">
    <source>
        <dbReference type="Pfam" id="PF13635"/>
    </source>
</evidence>
<protein>
    <recommendedName>
        <fullName evidence="5">AAA family ATPase</fullName>
    </recommendedName>
</protein>
<sequence length="410" mass="45381">MAMYPRFAKARVEEALSDTRVVLISGPRQSGKTTLASDIASDKIPFLTLDDANVLRSAVDDPVGFVRGLDRAVIDEIQRAPDLLLAIKNLVDDDKTPGRFLLTGSANLMTIPKVADSLAGRMEVVRLLPLSQAEILGKQSDFIDRAFAGEKPKADHMIVGGDLVETVLSGGYPEALGRARWSRKQDWYHGYLDAIVQRDVRDVAQIEQLAIMPKLISVLAEHSGQLVNYSGIGAGLDLNHVTTRKYVSVFESLYLVHTLQPWFTNRLKRLTKSPKLHFLDAGLLAAMRDVSPEVVRKDKTSFGAILETFVFGELRKIATWSEQNCSFSHFRDKDKNEVDIVLENRRGEVVGIEVKSSATVSASDFSGMRKLAEACGEKFVQGMVLYDHDQVVPFGENMFAAPLSCLWGRS</sequence>
<feature type="domain" description="DUF4143" evidence="2">
    <location>
        <begin position="197"/>
        <end position="357"/>
    </location>
</feature>
<dbReference type="SUPFAM" id="SSF52540">
    <property type="entry name" value="P-loop containing nucleoside triphosphate hydrolases"/>
    <property type="match status" value="1"/>
</dbReference>
<feature type="domain" description="AAA" evidence="1">
    <location>
        <begin position="19"/>
        <end position="136"/>
    </location>
</feature>
<dbReference type="eggNOG" id="COG1373">
    <property type="taxonomic scope" value="Bacteria"/>
</dbReference>
<organism evidence="3 4">
    <name type="scientific">Actibacterium atlanticum</name>
    <dbReference type="NCBI Taxonomy" id="1461693"/>
    <lineage>
        <taxon>Bacteria</taxon>
        <taxon>Pseudomonadati</taxon>
        <taxon>Pseudomonadota</taxon>
        <taxon>Alphaproteobacteria</taxon>
        <taxon>Rhodobacterales</taxon>
        <taxon>Roseobacteraceae</taxon>
        <taxon>Actibacterium</taxon>
    </lineage>
</organism>
<evidence type="ECO:0008006" key="5">
    <source>
        <dbReference type="Google" id="ProtNLM"/>
    </source>
</evidence>
<dbReference type="PANTHER" id="PTHR43566">
    <property type="entry name" value="CONSERVED PROTEIN"/>
    <property type="match status" value="1"/>
</dbReference>
<comment type="caution">
    <text evidence="3">The sequence shown here is derived from an EMBL/GenBank/DDBJ whole genome shotgun (WGS) entry which is preliminary data.</text>
</comment>
<keyword evidence="4" id="KW-1185">Reference proteome</keyword>
<evidence type="ECO:0000313" key="3">
    <source>
        <dbReference type="EMBL" id="KCV81127.1"/>
    </source>
</evidence>
<dbReference type="InterPro" id="IPR025420">
    <property type="entry name" value="DUF4143"/>
</dbReference>
<gene>
    <name evidence="3" type="ORF">ATO10_14179</name>
</gene>
<dbReference type="PATRIC" id="fig|1461693.3.peg.2860"/>
<dbReference type="AlphaFoldDB" id="A0A058ZIV9"/>
<dbReference type="EMBL" id="AQQY01000011">
    <property type="protein sequence ID" value="KCV81127.1"/>
    <property type="molecule type" value="Genomic_DNA"/>
</dbReference>